<evidence type="ECO:0000313" key="2">
    <source>
        <dbReference type="EMBL" id="PZQ13064.1"/>
    </source>
</evidence>
<dbReference type="Proteomes" id="UP000249577">
    <property type="component" value="Unassembled WGS sequence"/>
</dbReference>
<dbReference type="AlphaFoldDB" id="A0A2W5KBP4"/>
<reference evidence="2 3" key="1">
    <citation type="submission" date="2017-08" db="EMBL/GenBank/DDBJ databases">
        <title>Infants hospitalized years apart are colonized by the same room-sourced microbial strains.</title>
        <authorList>
            <person name="Brooks B."/>
            <person name="Olm M.R."/>
            <person name="Firek B.A."/>
            <person name="Baker R."/>
            <person name="Thomas B.C."/>
            <person name="Morowitz M.J."/>
            <person name="Banfield J.F."/>
        </authorList>
    </citation>
    <scope>NUCLEOTIDE SEQUENCE [LARGE SCALE GENOMIC DNA]</scope>
    <source>
        <strain evidence="2">S2_005_003_R2_43</strain>
    </source>
</reference>
<organism evidence="2 3">
    <name type="scientific">Ancylobacter novellus</name>
    <name type="common">Thiobacillus novellus</name>
    <dbReference type="NCBI Taxonomy" id="921"/>
    <lineage>
        <taxon>Bacteria</taxon>
        <taxon>Pseudomonadati</taxon>
        <taxon>Pseudomonadota</taxon>
        <taxon>Alphaproteobacteria</taxon>
        <taxon>Hyphomicrobiales</taxon>
        <taxon>Xanthobacteraceae</taxon>
        <taxon>Ancylobacter</taxon>
    </lineage>
</organism>
<name>A0A2W5KBP4_ANCNO</name>
<proteinExistence type="predicted"/>
<keyword evidence="1" id="KW-0732">Signal</keyword>
<protein>
    <recommendedName>
        <fullName evidence="4">DUF4148 domain-containing protein</fullName>
    </recommendedName>
</protein>
<feature type="signal peptide" evidence="1">
    <location>
        <begin position="1"/>
        <end position="26"/>
    </location>
</feature>
<accession>A0A2W5KBP4</accession>
<comment type="caution">
    <text evidence="2">The sequence shown here is derived from an EMBL/GenBank/DDBJ whole genome shotgun (WGS) entry which is preliminary data.</text>
</comment>
<dbReference type="EMBL" id="QFPN01000008">
    <property type="protein sequence ID" value="PZQ13064.1"/>
    <property type="molecule type" value="Genomic_DNA"/>
</dbReference>
<feature type="chain" id="PRO_5015921146" description="DUF4148 domain-containing protein" evidence="1">
    <location>
        <begin position="27"/>
        <end position="106"/>
    </location>
</feature>
<sequence>MAPMKTLAATAIALMALCAVGASAHAESTYWQDRSEGRGYVDSDAYPSRGAGDHVDIRMTKRVRGSGAAPFAPRSYNGPVYQSQEEVQQSVYDFATGGFGNIKSYR</sequence>
<gene>
    <name evidence="2" type="ORF">DI565_15485</name>
</gene>
<evidence type="ECO:0000256" key="1">
    <source>
        <dbReference type="SAM" id="SignalP"/>
    </source>
</evidence>
<evidence type="ECO:0008006" key="4">
    <source>
        <dbReference type="Google" id="ProtNLM"/>
    </source>
</evidence>
<evidence type="ECO:0000313" key="3">
    <source>
        <dbReference type="Proteomes" id="UP000249577"/>
    </source>
</evidence>